<dbReference type="GO" id="GO:0003676">
    <property type="term" value="F:nucleic acid binding"/>
    <property type="evidence" value="ECO:0007669"/>
    <property type="project" value="InterPro"/>
</dbReference>
<dbReference type="SUPFAM" id="SSF53098">
    <property type="entry name" value="Ribonuclease H-like"/>
    <property type="match status" value="1"/>
</dbReference>
<dbReference type="InterPro" id="IPR012337">
    <property type="entry name" value="RNaseH-like_sf"/>
</dbReference>
<evidence type="ECO:0000313" key="4">
    <source>
        <dbReference type="EMBL" id="CAL1378920.1"/>
    </source>
</evidence>
<keyword evidence="1" id="KW-0645">Protease</keyword>
<reference evidence="4 5" key="1">
    <citation type="submission" date="2024-04" db="EMBL/GenBank/DDBJ databases">
        <authorList>
            <person name="Fracassetti M."/>
        </authorList>
    </citation>
    <scope>NUCLEOTIDE SEQUENCE [LARGE SCALE GENOMIC DNA]</scope>
</reference>
<proteinExistence type="predicted"/>
<evidence type="ECO:0000313" key="5">
    <source>
        <dbReference type="Proteomes" id="UP001497516"/>
    </source>
</evidence>
<dbReference type="Pfam" id="PF22936">
    <property type="entry name" value="Pol_BBD"/>
    <property type="match status" value="1"/>
</dbReference>
<accession>A0AAV2E024</accession>
<protein>
    <recommendedName>
        <fullName evidence="3">Integrase catalytic domain-containing protein</fullName>
    </recommendedName>
</protein>
<dbReference type="InterPro" id="IPR036875">
    <property type="entry name" value="Znf_CCHC_sf"/>
</dbReference>
<dbReference type="GO" id="GO:0008233">
    <property type="term" value="F:peptidase activity"/>
    <property type="evidence" value="ECO:0007669"/>
    <property type="project" value="UniProtKB-KW"/>
</dbReference>
<dbReference type="InterPro" id="IPR039537">
    <property type="entry name" value="Retrotran_Ty1/copia-like"/>
</dbReference>
<keyword evidence="1" id="KW-0378">Hydrolase</keyword>
<evidence type="ECO:0000256" key="2">
    <source>
        <dbReference type="SAM" id="MobiDB-lite"/>
    </source>
</evidence>
<keyword evidence="5" id="KW-1185">Reference proteome</keyword>
<feature type="region of interest" description="Disordered" evidence="2">
    <location>
        <begin position="1"/>
        <end position="29"/>
    </location>
</feature>
<dbReference type="InterPro" id="IPR054722">
    <property type="entry name" value="PolX-like_BBD"/>
</dbReference>
<dbReference type="PROSITE" id="PS50994">
    <property type="entry name" value="INTEGRASE"/>
    <property type="match status" value="1"/>
</dbReference>
<dbReference type="GO" id="GO:0006508">
    <property type="term" value="P:proteolysis"/>
    <property type="evidence" value="ECO:0007669"/>
    <property type="project" value="UniProtKB-KW"/>
</dbReference>
<dbReference type="PANTHER" id="PTHR42648:SF28">
    <property type="entry name" value="TRANSPOSON-ENCODED PROTEIN WITH RIBONUCLEASE H-LIKE AND RETROVIRUS ZINC FINGER-LIKE DOMAINS"/>
    <property type="match status" value="1"/>
</dbReference>
<dbReference type="Proteomes" id="UP001497516">
    <property type="component" value="Chromosome 3"/>
</dbReference>
<organism evidence="4 5">
    <name type="scientific">Linum trigynum</name>
    <dbReference type="NCBI Taxonomy" id="586398"/>
    <lineage>
        <taxon>Eukaryota</taxon>
        <taxon>Viridiplantae</taxon>
        <taxon>Streptophyta</taxon>
        <taxon>Embryophyta</taxon>
        <taxon>Tracheophyta</taxon>
        <taxon>Spermatophyta</taxon>
        <taxon>Magnoliopsida</taxon>
        <taxon>eudicotyledons</taxon>
        <taxon>Gunneridae</taxon>
        <taxon>Pentapetalae</taxon>
        <taxon>rosids</taxon>
        <taxon>fabids</taxon>
        <taxon>Malpighiales</taxon>
        <taxon>Linaceae</taxon>
        <taxon>Linum</taxon>
    </lineage>
</organism>
<dbReference type="Gene3D" id="3.30.420.10">
    <property type="entry name" value="Ribonuclease H-like superfamily/Ribonuclease H"/>
    <property type="match status" value="1"/>
</dbReference>
<dbReference type="Gene3D" id="4.10.60.10">
    <property type="entry name" value="Zinc finger, CCHC-type"/>
    <property type="match status" value="1"/>
</dbReference>
<feature type="compositionally biased region" description="Low complexity" evidence="2">
    <location>
        <begin position="744"/>
        <end position="793"/>
    </location>
</feature>
<dbReference type="AlphaFoldDB" id="A0AAV2E024"/>
<dbReference type="EMBL" id="OZ034816">
    <property type="protein sequence ID" value="CAL1378920.1"/>
    <property type="molecule type" value="Genomic_DNA"/>
</dbReference>
<feature type="domain" description="Integrase catalytic" evidence="3">
    <location>
        <begin position="468"/>
        <end position="634"/>
    </location>
</feature>
<dbReference type="InterPro" id="IPR036397">
    <property type="entry name" value="RNaseH_sf"/>
</dbReference>
<dbReference type="Pfam" id="PF13976">
    <property type="entry name" value="gag_pre-integrs"/>
    <property type="match status" value="1"/>
</dbReference>
<dbReference type="GO" id="GO:0015074">
    <property type="term" value="P:DNA integration"/>
    <property type="evidence" value="ECO:0007669"/>
    <property type="project" value="InterPro"/>
</dbReference>
<dbReference type="SUPFAM" id="SSF57756">
    <property type="entry name" value="Retrovirus zinc finger-like domains"/>
    <property type="match status" value="1"/>
</dbReference>
<dbReference type="InterPro" id="IPR001584">
    <property type="entry name" value="Integrase_cat-core"/>
</dbReference>
<evidence type="ECO:0000256" key="1">
    <source>
        <dbReference type="ARBA" id="ARBA00022670"/>
    </source>
</evidence>
<evidence type="ECO:0000259" key="3">
    <source>
        <dbReference type="PROSITE" id="PS50994"/>
    </source>
</evidence>
<dbReference type="InterPro" id="IPR057670">
    <property type="entry name" value="SH3_retrovirus"/>
</dbReference>
<dbReference type="Pfam" id="PF25597">
    <property type="entry name" value="SH3_retrovirus"/>
    <property type="match status" value="1"/>
</dbReference>
<feature type="region of interest" description="Disordered" evidence="2">
    <location>
        <begin position="723"/>
        <end position="813"/>
    </location>
</feature>
<dbReference type="GO" id="GO:0008270">
    <property type="term" value="F:zinc ion binding"/>
    <property type="evidence" value="ECO:0007669"/>
    <property type="project" value="InterPro"/>
</dbReference>
<name>A0AAV2E024_9ROSI</name>
<feature type="compositionally biased region" description="Pro residues" evidence="2">
    <location>
        <begin position="734"/>
        <end position="743"/>
    </location>
</feature>
<dbReference type="PANTHER" id="PTHR42648">
    <property type="entry name" value="TRANSPOSASE, PUTATIVE-RELATED"/>
    <property type="match status" value="1"/>
</dbReference>
<feature type="region of interest" description="Disordered" evidence="2">
    <location>
        <begin position="160"/>
        <end position="219"/>
    </location>
</feature>
<dbReference type="Pfam" id="PF00665">
    <property type="entry name" value="rve"/>
    <property type="match status" value="1"/>
</dbReference>
<gene>
    <name evidence="4" type="ORF">LTRI10_LOCUS20469</name>
</gene>
<sequence length="900" mass="98699">MRRNCGRNRTFSPPHCIPSLSPPTRSRSGSKTRLLNFLMRLRPEFEAARSTLLNRDDLRFEGLLSHLVREEIRIRTQANIDVRPSAGETIFAVAGQESAYSVNRPSFNNKPMSNDIECHFCHERGHPKKHCRQWNVCVYCKRAGHIILECRTRQRNEARAAGGGLDSSSRPERAGGGPAGRFFNPRTSRPPPGDRTAHATALAPGNGQQDIGSSSGGSVSATDIENMVNAALQRSLPTAISAAFATLNNSGNTSPWLLDSACFNHMTNASRILNNVTPVKDMSLSVANGGKLEVQGVGLMRKQNMTLPSTLYVPGLVPNLVSVGQLTEQGCSVLFAPSGCVIQDLKTGRQIGKGSKQGRVFHLDELRGSSVSSSAFRSCVSSPPLNSLSLSKPISCDSAGSLSFSTLSNNAWDLWHSRLGHPHSGGLEMMFRQSLLGKNHVNPSASHSCTSCVEAKTVNISYPSSTTVITDPFHIIHTDLWGPSPTISRRGYRYFALFIDHATRFTWVYFLRLKSELKSVATDFLKMIQTQFDRPVKIIRSDPGGEFSSAPLYEVYRSLGVLTRQSCPGISQQNGLVERKNRHVMDLTRALLLASHVPSRFWPEAVATAVRLINYQITPVLRNTSPFFALYSRHPDYSRLRVFGCLCFVLLPKRERTKLTSKTARCVFLGYSDIHKGYLCYDPVVQRVRIASTVVFFENSMFYSPGSSPSDFLPANLPPPTFADDVDDDFTPAMNPPDPPSPNLSPATSDAASSSTAATPPSPITLGSSAHSSASLHTTLDTSASSSEPHSSSQPTQPAPRRSERVTRGVPPPKFGDYLAYGVESIVVPTRYRQAKGHPLWEAAMHRELEALHASNTWTLVPRPPSSTSVVGCRWVYTVKMKPDGTVDRYKARLVAQGYT</sequence>
<dbReference type="InterPro" id="IPR025724">
    <property type="entry name" value="GAG-pre-integrase_dom"/>
</dbReference>